<protein>
    <submittedName>
        <fullName evidence="1">Uncharacterized protein</fullName>
    </submittedName>
</protein>
<accession>A0A5B7IWW8</accession>
<dbReference type="AlphaFoldDB" id="A0A5B7IWW8"/>
<proteinExistence type="predicted"/>
<name>A0A5B7IWW8_PORTR</name>
<gene>
    <name evidence="1" type="ORF">E2C01_081024</name>
</gene>
<dbReference type="Proteomes" id="UP000324222">
    <property type="component" value="Unassembled WGS sequence"/>
</dbReference>
<reference evidence="1 2" key="1">
    <citation type="submission" date="2019-05" db="EMBL/GenBank/DDBJ databases">
        <title>Another draft genome of Portunus trituberculatus and its Hox gene families provides insights of decapod evolution.</title>
        <authorList>
            <person name="Jeong J.-H."/>
            <person name="Song I."/>
            <person name="Kim S."/>
            <person name="Choi T."/>
            <person name="Kim D."/>
            <person name="Ryu S."/>
            <person name="Kim W."/>
        </authorList>
    </citation>
    <scope>NUCLEOTIDE SEQUENCE [LARGE SCALE GENOMIC DNA]</scope>
    <source>
        <tissue evidence="1">Muscle</tissue>
    </source>
</reference>
<dbReference type="EMBL" id="VSRR010070777">
    <property type="protein sequence ID" value="MPC86206.1"/>
    <property type="molecule type" value="Genomic_DNA"/>
</dbReference>
<comment type="caution">
    <text evidence="1">The sequence shown here is derived from an EMBL/GenBank/DDBJ whole genome shotgun (WGS) entry which is preliminary data.</text>
</comment>
<sequence>MGEPSLLFRRRFIQRHRRLATPSHLSLATGKSRVQLSPSSTCTSHYIRFSRRHIRTVRVYRGAYYNVTVDGDSLDIWTHVKRKGSHVLEV</sequence>
<evidence type="ECO:0000313" key="2">
    <source>
        <dbReference type="Proteomes" id="UP000324222"/>
    </source>
</evidence>
<evidence type="ECO:0000313" key="1">
    <source>
        <dbReference type="EMBL" id="MPC86206.1"/>
    </source>
</evidence>
<keyword evidence="2" id="KW-1185">Reference proteome</keyword>
<organism evidence="1 2">
    <name type="scientific">Portunus trituberculatus</name>
    <name type="common">Swimming crab</name>
    <name type="synonym">Neptunus trituberculatus</name>
    <dbReference type="NCBI Taxonomy" id="210409"/>
    <lineage>
        <taxon>Eukaryota</taxon>
        <taxon>Metazoa</taxon>
        <taxon>Ecdysozoa</taxon>
        <taxon>Arthropoda</taxon>
        <taxon>Crustacea</taxon>
        <taxon>Multicrustacea</taxon>
        <taxon>Malacostraca</taxon>
        <taxon>Eumalacostraca</taxon>
        <taxon>Eucarida</taxon>
        <taxon>Decapoda</taxon>
        <taxon>Pleocyemata</taxon>
        <taxon>Brachyura</taxon>
        <taxon>Eubrachyura</taxon>
        <taxon>Portunoidea</taxon>
        <taxon>Portunidae</taxon>
        <taxon>Portuninae</taxon>
        <taxon>Portunus</taxon>
    </lineage>
</organism>